<dbReference type="InterPro" id="IPR003661">
    <property type="entry name" value="HisK_dim/P_dom"/>
</dbReference>
<dbReference type="PRINTS" id="PR00344">
    <property type="entry name" value="BCTRLSENSOR"/>
</dbReference>
<dbReference type="InterPro" id="IPR036890">
    <property type="entry name" value="HATPase_C_sf"/>
</dbReference>
<dbReference type="STRING" id="1888891.DSOL_5063"/>
<comment type="subcellular location">
    <subcellularLocation>
        <location evidence="2">Cell membrane</location>
        <topology evidence="2">Multi-pass membrane protein</topology>
    </subcellularLocation>
</comment>
<dbReference type="GO" id="GO:0000155">
    <property type="term" value="F:phosphorelay sensor kinase activity"/>
    <property type="evidence" value="ECO:0007669"/>
    <property type="project" value="InterPro"/>
</dbReference>
<dbReference type="OrthoDB" id="9813151at2"/>
<keyword evidence="10" id="KW-0067">ATP-binding</keyword>
<dbReference type="SUPFAM" id="SSF47384">
    <property type="entry name" value="Homodimeric domain of signal transducing histidine kinase"/>
    <property type="match status" value="1"/>
</dbReference>
<dbReference type="Pfam" id="PF00672">
    <property type="entry name" value="HAMP"/>
    <property type="match status" value="1"/>
</dbReference>
<reference evidence="17 18" key="1">
    <citation type="submission" date="2016-09" db="EMBL/GenBank/DDBJ databases">
        <title>Complete genome of Desulfosporosinus sp. OL.</title>
        <authorList>
            <person name="Mardanov A."/>
            <person name="Beletsky A."/>
            <person name="Panova A."/>
            <person name="Karnachuk O."/>
            <person name="Ravin N."/>
        </authorList>
    </citation>
    <scope>NUCLEOTIDE SEQUENCE [LARGE SCALE GENOMIC DNA]</scope>
    <source>
        <strain evidence="17 18">OL</strain>
    </source>
</reference>
<sequence length="474" mass="53501">MNKSIFSKLLASYIGIVLVAIAIVGSIQVYLVQNYLIKNKEQELVVRSQELSDIVKPFLLTNSDPRPVILTVNRADRVLGTEVWIIDKYGKVIVASADHLYCLGNTLEQMDLDQLKSGKVSIRTGPTEYFKGAMIRTIAPIFHESEFLGGVILYSPVKGVNDTTKTMSKIYLGAALLGILISICIGFLLTKQITRPIKRVCEITKNIAAGKFDQRVEIKSKDELSVLAFSINHMTQRLSELDKMRRNFVANVSHELRSPLTSIQGYIDALIQRKAKNRHDETKYLQIVQQETHRLSRLVNDLLEISRFDSQTALFVVDEFPLRSIVDRALTSLKIQLEGKHLTVKIDIPQTLPFCYGDEDRIEQVIYNLLDNAIRYSSHGGTIIIFATSLNEKIIVEITDFGQGIPPQDLPFIWDRFYRVDKARSRIKGGTGLGLAIVKEIVDKHGGQVMVESRLEEGSKFSFTLKQFKPETET</sequence>
<dbReference type="Gene3D" id="6.10.340.10">
    <property type="match status" value="1"/>
</dbReference>
<dbReference type="GO" id="GO:0005524">
    <property type="term" value="F:ATP binding"/>
    <property type="evidence" value="ECO:0007669"/>
    <property type="project" value="UniProtKB-KW"/>
</dbReference>
<keyword evidence="18" id="KW-1185">Reference proteome</keyword>
<dbReference type="Pfam" id="PF00512">
    <property type="entry name" value="HisKA"/>
    <property type="match status" value="1"/>
</dbReference>
<keyword evidence="11 14" id="KW-1133">Transmembrane helix</keyword>
<evidence type="ECO:0000256" key="11">
    <source>
        <dbReference type="ARBA" id="ARBA00022989"/>
    </source>
</evidence>
<evidence type="ECO:0000256" key="14">
    <source>
        <dbReference type="SAM" id="Phobius"/>
    </source>
</evidence>
<dbReference type="PANTHER" id="PTHR45528">
    <property type="entry name" value="SENSOR HISTIDINE KINASE CPXA"/>
    <property type="match status" value="1"/>
</dbReference>
<protein>
    <recommendedName>
        <fullName evidence="3">histidine kinase</fullName>
        <ecNumber evidence="3">2.7.13.3</ecNumber>
    </recommendedName>
</protein>
<keyword evidence="8" id="KW-0547">Nucleotide-binding</keyword>
<keyword evidence="13 14" id="KW-0472">Membrane</keyword>
<dbReference type="Gene3D" id="1.10.287.130">
    <property type="match status" value="1"/>
</dbReference>
<evidence type="ECO:0000256" key="6">
    <source>
        <dbReference type="ARBA" id="ARBA00022679"/>
    </source>
</evidence>
<dbReference type="InterPro" id="IPR004358">
    <property type="entry name" value="Sig_transdc_His_kin-like_C"/>
</dbReference>
<dbReference type="Pfam" id="PF02518">
    <property type="entry name" value="HATPase_c"/>
    <property type="match status" value="1"/>
</dbReference>
<dbReference type="GO" id="GO:0005886">
    <property type="term" value="C:plasma membrane"/>
    <property type="evidence" value="ECO:0007669"/>
    <property type="project" value="UniProtKB-SubCell"/>
</dbReference>
<dbReference type="SUPFAM" id="SSF158472">
    <property type="entry name" value="HAMP domain-like"/>
    <property type="match status" value="1"/>
</dbReference>
<accession>A0A1Q8QFZ5</accession>
<keyword evidence="4" id="KW-1003">Cell membrane</keyword>
<dbReference type="SUPFAM" id="SSF55874">
    <property type="entry name" value="ATPase domain of HSP90 chaperone/DNA topoisomerase II/histidine kinase"/>
    <property type="match status" value="1"/>
</dbReference>
<keyword evidence="6" id="KW-0808">Transferase</keyword>
<evidence type="ECO:0000256" key="3">
    <source>
        <dbReference type="ARBA" id="ARBA00012438"/>
    </source>
</evidence>
<keyword evidence="5" id="KW-0597">Phosphoprotein</keyword>
<comment type="catalytic activity">
    <reaction evidence="1">
        <text>ATP + protein L-histidine = ADP + protein N-phospho-L-histidine.</text>
        <dbReference type="EC" id="2.7.13.3"/>
    </reaction>
</comment>
<gene>
    <name evidence="17" type="ORF">DSOL_5063</name>
</gene>
<feature type="transmembrane region" description="Helical" evidence="14">
    <location>
        <begin position="170"/>
        <end position="189"/>
    </location>
</feature>
<dbReference type="SMART" id="SM00387">
    <property type="entry name" value="HATPase_c"/>
    <property type="match status" value="1"/>
</dbReference>
<dbReference type="AlphaFoldDB" id="A0A1Q8QFZ5"/>
<dbReference type="PANTHER" id="PTHR45528:SF1">
    <property type="entry name" value="SENSOR HISTIDINE KINASE CPXA"/>
    <property type="match status" value="1"/>
</dbReference>
<dbReference type="EMBL" id="MLBF01000082">
    <property type="protein sequence ID" value="OLN26260.1"/>
    <property type="molecule type" value="Genomic_DNA"/>
</dbReference>
<comment type="caution">
    <text evidence="17">The sequence shown here is derived from an EMBL/GenBank/DDBJ whole genome shotgun (WGS) entry which is preliminary data.</text>
</comment>
<evidence type="ECO:0000256" key="12">
    <source>
        <dbReference type="ARBA" id="ARBA00023012"/>
    </source>
</evidence>
<feature type="transmembrane region" description="Helical" evidence="14">
    <location>
        <begin position="12"/>
        <end position="32"/>
    </location>
</feature>
<dbReference type="CDD" id="cd00082">
    <property type="entry name" value="HisKA"/>
    <property type="match status" value="1"/>
</dbReference>
<dbReference type="FunFam" id="1.10.287.130:FF:000001">
    <property type="entry name" value="Two-component sensor histidine kinase"/>
    <property type="match status" value="1"/>
</dbReference>
<dbReference type="SMART" id="SM00304">
    <property type="entry name" value="HAMP"/>
    <property type="match status" value="1"/>
</dbReference>
<dbReference type="SMART" id="SM00388">
    <property type="entry name" value="HisKA"/>
    <property type="match status" value="1"/>
</dbReference>
<evidence type="ECO:0000256" key="13">
    <source>
        <dbReference type="ARBA" id="ARBA00023136"/>
    </source>
</evidence>
<dbReference type="InterPro" id="IPR050398">
    <property type="entry name" value="HssS/ArlS-like"/>
</dbReference>
<feature type="domain" description="Histidine kinase" evidence="15">
    <location>
        <begin position="251"/>
        <end position="469"/>
    </location>
</feature>
<dbReference type="Gene3D" id="3.30.565.10">
    <property type="entry name" value="Histidine kinase-like ATPase, C-terminal domain"/>
    <property type="match status" value="1"/>
</dbReference>
<dbReference type="CDD" id="cd06225">
    <property type="entry name" value="HAMP"/>
    <property type="match status" value="1"/>
</dbReference>
<dbReference type="InterPro" id="IPR005467">
    <property type="entry name" value="His_kinase_dom"/>
</dbReference>
<evidence type="ECO:0000256" key="5">
    <source>
        <dbReference type="ARBA" id="ARBA00022553"/>
    </source>
</evidence>
<evidence type="ECO:0000313" key="17">
    <source>
        <dbReference type="EMBL" id="OLN26260.1"/>
    </source>
</evidence>
<keyword evidence="9" id="KW-0418">Kinase</keyword>
<dbReference type="InterPro" id="IPR003660">
    <property type="entry name" value="HAMP_dom"/>
</dbReference>
<evidence type="ECO:0000256" key="9">
    <source>
        <dbReference type="ARBA" id="ARBA00022777"/>
    </source>
</evidence>
<feature type="domain" description="HAMP" evidence="16">
    <location>
        <begin position="191"/>
        <end position="243"/>
    </location>
</feature>
<keyword evidence="7 14" id="KW-0812">Transmembrane</keyword>
<dbReference type="InterPro" id="IPR036097">
    <property type="entry name" value="HisK_dim/P_sf"/>
</dbReference>
<dbReference type="PROSITE" id="PS50885">
    <property type="entry name" value="HAMP"/>
    <property type="match status" value="1"/>
</dbReference>
<dbReference type="CDD" id="cd00075">
    <property type="entry name" value="HATPase"/>
    <property type="match status" value="1"/>
</dbReference>
<dbReference type="Proteomes" id="UP000186102">
    <property type="component" value="Unassembled WGS sequence"/>
</dbReference>
<dbReference type="RefSeq" id="WP_075367301.1">
    <property type="nucleotide sequence ID" value="NZ_MLBF01000082.1"/>
</dbReference>
<evidence type="ECO:0000256" key="10">
    <source>
        <dbReference type="ARBA" id="ARBA00022840"/>
    </source>
</evidence>
<evidence type="ECO:0000259" key="16">
    <source>
        <dbReference type="PROSITE" id="PS50885"/>
    </source>
</evidence>
<evidence type="ECO:0000256" key="4">
    <source>
        <dbReference type="ARBA" id="ARBA00022475"/>
    </source>
</evidence>
<keyword evidence="12" id="KW-0902">Two-component regulatory system</keyword>
<dbReference type="InterPro" id="IPR003594">
    <property type="entry name" value="HATPase_dom"/>
</dbReference>
<dbReference type="PROSITE" id="PS50109">
    <property type="entry name" value="HIS_KIN"/>
    <property type="match status" value="1"/>
</dbReference>
<evidence type="ECO:0000256" key="1">
    <source>
        <dbReference type="ARBA" id="ARBA00000085"/>
    </source>
</evidence>
<name>A0A1Q8QFZ5_9FIRM</name>
<organism evidence="17 18">
    <name type="scientific">Desulfosporosinus metallidurans</name>
    <dbReference type="NCBI Taxonomy" id="1888891"/>
    <lineage>
        <taxon>Bacteria</taxon>
        <taxon>Bacillati</taxon>
        <taxon>Bacillota</taxon>
        <taxon>Clostridia</taxon>
        <taxon>Eubacteriales</taxon>
        <taxon>Desulfitobacteriaceae</taxon>
        <taxon>Desulfosporosinus</taxon>
    </lineage>
</organism>
<evidence type="ECO:0000256" key="8">
    <source>
        <dbReference type="ARBA" id="ARBA00022741"/>
    </source>
</evidence>
<dbReference type="EC" id="2.7.13.3" evidence="3"/>
<evidence type="ECO:0000256" key="2">
    <source>
        <dbReference type="ARBA" id="ARBA00004651"/>
    </source>
</evidence>
<evidence type="ECO:0000256" key="7">
    <source>
        <dbReference type="ARBA" id="ARBA00022692"/>
    </source>
</evidence>
<evidence type="ECO:0000313" key="18">
    <source>
        <dbReference type="Proteomes" id="UP000186102"/>
    </source>
</evidence>
<evidence type="ECO:0000259" key="15">
    <source>
        <dbReference type="PROSITE" id="PS50109"/>
    </source>
</evidence>
<dbReference type="FunFam" id="3.30.565.10:FF:000006">
    <property type="entry name" value="Sensor histidine kinase WalK"/>
    <property type="match status" value="1"/>
</dbReference>
<proteinExistence type="predicted"/>